<evidence type="ECO:0000313" key="1">
    <source>
        <dbReference type="EMBL" id="KAH9319591.1"/>
    </source>
</evidence>
<evidence type="ECO:0000313" key="2">
    <source>
        <dbReference type="Proteomes" id="UP000824469"/>
    </source>
</evidence>
<dbReference type="PANTHER" id="PTHR43694:SF1">
    <property type="entry name" value="RIBONUCLEASE J"/>
    <property type="match status" value="1"/>
</dbReference>
<dbReference type="Proteomes" id="UP000824469">
    <property type="component" value="Unassembled WGS sequence"/>
</dbReference>
<protein>
    <submittedName>
        <fullName evidence="1">Uncharacterized protein</fullName>
    </submittedName>
</protein>
<dbReference type="PANTHER" id="PTHR43694">
    <property type="entry name" value="RIBONUCLEASE J"/>
    <property type="match status" value="1"/>
</dbReference>
<gene>
    <name evidence="1" type="ORF">KI387_021360</name>
</gene>
<dbReference type="InterPro" id="IPR036866">
    <property type="entry name" value="RibonucZ/Hydroxyglut_hydro"/>
</dbReference>
<accession>A0AA38GAA1</accession>
<feature type="non-terminal residue" evidence="1">
    <location>
        <position position="64"/>
    </location>
</feature>
<sequence>LIKRRLKEYNIHTESRLNVFNMRERFQAGPFEVEPIRVTHSIPDCCGLVLRCEDGTLFHTGDWK</sequence>
<keyword evidence="2" id="KW-1185">Reference proteome</keyword>
<feature type="non-terminal residue" evidence="1">
    <location>
        <position position="1"/>
    </location>
</feature>
<dbReference type="SUPFAM" id="SSF56281">
    <property type="entry name" value="Metallo-hydrolase/oxidoreductase"/>
    <property type="match status" value="1"/>
</dbReference>
<proteinExistence type="predicted"/>
<organism evidence="1 2">
    <name type="scientific">Taxus chinensis</name>
    <name type="common">Chinese yew</name>
    <name type="synonym">Taxus wallichiana var. chinensis</name>
    <dbReference type="NCBI Taxonomy" id="29808"/>
    <lineage>
        <taxon>Eukaryota</taxon>
        <taxon>Viridiplantae</taxon>
        <taxon>Streptophyta</taxon>
        <taxon>Embryophyta</taxon>
        <taxon>Tracheophyta</taxon>
        <taxon>Spermatophyta</taxon>
        <taxon>Pinopsida</taxon>
        <taxon>Pinidae</taxon>
        <taxon>Conifers II</taxon>
        <taxon>Cupressales</taxon>
        <taxon>Taxaceae</taxon>
        <taxon>Taxus</taxon>
    </lineage>
</organism>
<name>A0AA38GAA1_TAXCH</name>
<dbReference type="Gene3D" id="3.60.15.10">
    <property type="entry name" value="Ribonuclease Z/Hydroxyacylglutathione hydrolase-like"/>
    <property type="match status" value="1"/>
</dbReference>
<dbReference type="EMBL" id="JAHRHJ020000004">
    <property type="protein sequence ID" value="KAH9319591.1"/>
    <property type="molecule type" value="Genomic_DNA"/>
</dbReference>
<dbReference type="AlphaFoldDB" id="A0AA38GAA1"/>
<reference evidence="1 2" key="1">
    <citation type="journal article" date="2021" name="Nat. Plants">
        <title>The Taxus genome provides insights into paclitaxel biosynthesis.</title>
        <authorList>
            <person name="Xiong X."/>
            <person name="Gou J."/>
            <person name="Liao Q."/>
            <person name="Li Y."/>
            <person name="Zhou Q."/>
            <person name="Bi G."/>
            <person name="Li C."/>
            <person name="Du R."/>
            <person name="Wang X."/>
            <person name="Sun T."/>
            <person name="Guo L."/>
            <person name="Liang H."/>
            <person name="Lu P."/>
            <person name="Wu Y."/>
            <person name="Zhang Z."/>
            <person name="Ro D.K."/>
            <person name="Shang Y."/>
            <person name="Huang S."/>
            <person name="Yan J."/>
        </authorList>
    </citation>
    <scope>NUCLEOTIDE SEQUENCE [LARGE SCALE GENOMIC DNA]</scope>
    <source>
        <strain evidence="1">Ta-2019</strain>
    </source>
</reference>
<comment type="caution">
    <text evidence="1">The sequence shown here is derived from an EMBL/GenBank/DDBJ whole genome shotgun (WGS) entry which is preliminary data.</text>
</comment>